<name>A0A1W7ABU4_9STAP</name>
<dbReference type="GO" id="GO:0008168">
    <property type="term" value="F:methyltransferase activity"/>
    <property type="evidence" value="ECO:0007669"/>
    <property type="project" value="UniProtKB-KW"/>
</dbReference>
<dbReference type="Pfam" id="PF03692">
    <property type="entry name" value="CxxCxxCC"/>
    <property type="match status" value="1"/>
</dbReference>
<keyword evidence="1" id="KW-0489">Methyltransferase</keyword>
<dbReference type="AlphaFoldDB" id="A0A1W7ABU4"/>
<dbReference type="PANTHER" id="PTHR35866:SF1">
    <property type="entry name" value="YKGJ FAMILY CYSTEINE CLUSTER PROTEIN"/>
    <property type="match status" value="1"/>
</dbReference>
<dbReference type="PANTHER" id="PTHR35866">
    <property type="entry name" value="PUTATIVE-RELATED"/>
    <property type="match status" value="1"/>
</dbReference>
<dbReference type="GO" id="GO:0032259">
    <property type="term" value="P:methylation"/>
    <property type="evidence" value="ECO:0007669"/>
    <property type="project" value="UniProtKB-KW"/>
</dbReference>
<dbReference type="EMBL" id="CP021059">
    <property type="protein sequence ID" value="ARQ07083.1"/>
    <property type="molecule type" value="Genomic_DNA"/>
</dbReference>
<organism evidence="1 2">
    <name type="scientific">Macrococcoides canis</name>
    <dbReference type="NCBI Taxonomy" id="1855823"/>
    <lineage>
        <taxon>Bacteria</taxon>
        <taxon>Bacillati</taxon>
        <taxon>Bacillota</taxon>
        <taxon>Bacilli</taxon>
        <taxon>Bacillales</taxon>
        <taxon>Staphylococcaceae</taxon>
        <taxon>Macrococcoides</taxon>
    </lineage>
</organism>
<sequence>MRVEDNTINGKCSNCGNCCGDILPLKQSEINRIKKFVKHNNIKEENKGNVFSNNMTCPFRNEKEKKCNVYEVRPEICREFICSISAMEMNMKPSGHQTRSMKKAIFNNKENESYEKLLKI</sequence>
<keyword evidence="1" id="KW-0966">Cell projection</keyword>
<dbReference type="STRING" id="1855823.MCCS_14420"/>
<dbReference type="RefSeq" id="WP_086042710.1">
    <property type="nucleotide sequence ID" value="NZ_CBCRZA010000002.1"/>
</dbReference>
<dbReference type="OrthoDB" id="9810361at2"/>
<accession>A0A1W7ABU4</accession>
<dbReference type="InterPro" id="IPR005358">
    <property type="entry name" value="Puta_zinc/iron-chelating_dom"/>
</dbReference>
<keyword evidence="1" id="KW-0808">Transferase</keyword>
<proteinExistence type="predicted"/>
<keyword evidence="2" id="KW-1185">Reference proteome</keyword>
<dbReference type="KEGG" id="mcak:MCCS_14420"/>
<dbReference type="Proteomes" id="UP000194154">
    <property type="component" value="Chromosome"/>
</dbReference>
<keyword evidence="1" id="KW-0969">Cilium</keyword>
<gene>
    <name evidence="1" type="ORF">MCCS_14420</name>
</gene>
<evidence type="ECO:0000313" key="1">
    <source>
        <dbReference type="EMBL" id="ARQ07083.1"/>
    </source>
</evidence>
<reference evidence="1 2" key="1">
    <citation type="journal article" date="2017" name="Int. J. Syst. Evol. Microbiol.">
        <title>Macrococcus canis sp. nov., a skin bacterium associated with infections in dogs.</title>
        <authorList>
            <person name="Gobeli Brawand S."/>
            <person name="Cotting K."/>
            <person name="Gomez-Sanz E."/>
            <person name="Collaud A."/>
            <person name="Thomann A."/>
            <person name="Brodard I."/>
            <person name="Rodriguez-Campos S."/>
            <person name="Strauss C."/>
            <person name="Perreten V."/>
        </authorList>
    </citation>
    <scope>NUCLEOTIDE SEQUENCE [LARGE SCALE GENOMIC DNA]</scope>
    <source>
        <strain evidence="1 2">KM45013</strain>
    </source>
</reference>
<protein>
    <submittedName>
        <fullName evidence="1">Flagellin N-methylase</fullName>
    </submittedName>
</protein>
<evidence type="ECO:0000313" key="2">
    <source>
        <dbReference type="Proteomes" id="UP000194154"/>
    </source>
</evidence>
<dbReference type="GeneID" id="35295558"/>
<keyword evidence="1" id="KW-0282">Flagellum</keyword>